<comment type="caution">
    <text evidence="3">The sequence shown here is derived from an EMBL/GenBank/DDBJ whole genome shotgun (WGS) entry which is preliminary data.</text>
</comment>
<dbReference type="PANTHER" id="PTHR12480">
    <property type="entry name" value="ARGININE DEMETHYLASE AND LYSYL-HYDROXYLASE JMJD"/>
    <property type="match status" value="1"/>
</dbReference>
<dbReference type="EMBL" id="LAVV01008913">
    <property type="protein sequence ID" value="KNZ51656.1"/>
    <property type="molecule type" value="Genomic_DNA"/>
</dbReference>
<dbReference type="PROSITE" id="PS51184">
    <property type="entry name" value="JMJC"/>
    <property type="match status" value="1"/>
</dbReference>
<proteinExistence type="predicted"/>
<feature type="region of interest" description="Disordered" evidence="1">
    <location>
        <begin position="1"/>
        <end position="46"/>
    </location>
</feature>
<protein>
    <recommendedName>
        <fullName evidence="2">JmjC domain-containing protein</fullName>
    </recommendedName>
</protein>
<feature type="compositionally biased region" description="Polar residues" evidence="1">
    <location>
        <begin position="26"/>
        <end position="46"/>
    </location>
</feature>
<feature type="domain" description="JmjC" evidence="2">
    <location>
        <begin position="297"/>
        <end position="467"/>
    </location>
</feature>
<dbReference type="OrthoDB" id="424465at2759"/>
<dbReference type="Pfam" id="PF13621">
    <property type="entry name" value="Cupin_8"/>
    <property type="match status" value="1"/>
</dbReference>
<dbReference type="InterPro" id="IPR003347">
    <property type="entry name" value="JmjC_dom"/>
</dbReference>
<dbReference type="InterPro" id="IPR050910">
    <property type="entry name" value="JMJD6_ArgDemeth/LysHydrox"/>
</dbReference>
<dbReference type="Gene3D" id="2.60.120.650">
    <property type="entry name" value="Cupin"/>
    <property type="match status" value="1"/>
</dbReference>
<dbReference type="SMART" id="SM00558">
    <property type="entry name" value="JmjC"/>
    <property type="match status" value="1"/>
</dbReference>
<evidence type="ECO:0000313" key="3">
    <source>
        <dbReference type="EMBL" id="KNZ51656.1"/>
    </source>
</evidence>
<dbReference type="InterPro" id="IPR041667">
    <property type="entry name" value="Cupin_8"/>
</dbReference>
<keyword evidence="4" id="KW-1185">Reference proteome</keyword>
<dbReference type="Proteomes" id="UP000037035">
    <property type="component" value="Unassembled WGS sequence"/>
</dbReference>
<feature type="compositionally biased region" description="Polar residues" evidence="1">
    <location>
        <begin position="606"/>
        <end position="617"/>
    </location>
</feature>
<dbReference type="VEuPathDB" id="FungiDB:VP01_3870g2"/>
<accession>A0A0L6USX6</accession>
<evidence type="ECO:0000259" key="2">
    <source>
        <dbReference type="PROSITE" id="PS51184"/>
    </source>
</evidence>
<reference evidence="3 4" key="1">
    <citation type="submission" date="2015-08" db="EMBL/GenBank/DDBJ databases">
        <title>Next Generation Sequencing and Analysis of the Genome of Puccinia sorghi L Schw, the Causal Agent of Maize Common Rust.</title>
        <authorList>
            <person name="Rochi L."/>
            <person name="Burguener G."/>
            <person name="Darino M."/>
            <person name="Turjanski A."/>
            <person name="Kreff E."/>
            <person name="Dieguez M.J."/>
            <person name="Sacco F."/>
        </authorList>
    </citation>
    <scope>NUCLEOTIDE SEQUENCE [LARGE SCALE GENOMIC DNA]</scope>
    <source>
        <strain evidence="3 4">RO10H11247</strain>
    </source>
</reference>
<organism evidence="3 4">
    <name type="scientific">Puccinia sorghi</name>
    <dbReference type="NCBI Taxonomy" id="27349"/>
    <lineage>
        <taxon>Eukaryota</taxon>
        <taxon>Fungi</taxon>
        <taxon>Dikarya</taxon>
        <taxon>Basidiomycota</taxon>
        <taxon>Pucciniomycotina</taxon>
        <taxon>Pucciniomycetes</taxon>
        <taxon>Pucciniales</taxon>
        <taxon>Pucciniaceae</taxon>
        <taxon>Puccinia</taxon>
    </lineage>
</organism>
<dbReference type="CDD" id="cd09917">
    <property type="entry name" value="F-box_SF"/>
    <property type="match status" value="1"/>
</dbReference>
<feature type="region of interest" description="Disordered" evidence="1">
    <location>
        <begin position="530"/>
        <end position="571"/>
    </location>
</feature>
<sequence length="632" mass="72262">MSRVAELWKSPKPNKTTTDDSEDRWSNSTSNHSHQEHPSTTASNQASINPRALKPLGNLILAPLHLHSARATSLGNLSILSDDILLLIFSELSPVDLYHSQAVSKYFFAWCAGLDALWKPAFISRNSEHLSDWKGCWRSSYISKFFLSATNQSLVHDEYHLPTDLITTPNVFSDLLFQPILCVDHSFNAIISRLTRSRKFTSNIEKVRIQEPNTFQLARKPTIFEGLIDEWPAYNGSSSHRWCLNSLIKRYPNLTFRAESTLTTLADYRTYHDNCWLDESPVYLFDSQFVEKSSTPLFPRGLGDDFSVPQIFQQDLFSCLGKQRPDYRWIIIGPARSGSTWHIDPNGTSAWNAVISGRKYWICFPPHITPPGVMVNDDESEVQSPLSIPEWFLNYYEVAKETYGRYSKDPETRGLLLEGICEAGETFFVPSGWWHLVINLEPSIAITQNFVSDTELISVLHFMKYKPNQLSGFKFDPIALTHEKRDFPEGLNGQINSTSIFDKLLTQLSCSQKVADERLDEIMKSVDELELQKTQDRTKRHDKSRRNGDGDPNHLHKKRKTHGLHQSADSPSNCSIWNEIKKFKNSSLLESNNNNQLDHQPDPIQRHTSTVENGRNDQNLDEGGFKFGFEFE</sequence>
<evidence type="ECO:0000313" key="4">
    <source>
        <dbReference type="Proteomes" id="UP000037035"/>
    </source>
</evidence>
<gene>
    <name evidence="3" type="ORF">VP01_3870g2</name>
</gene>
<name>A0A0L6USX6_9BASI</name>
<dbReference type="GO" id="GO:0005634">
    <property type="term" value="C:nucleus"/>
    <property type="evidence" value="ECO:0007669"/>
    <property type="project" value="TreeGrafter"/>
</dbReference>
<dbReference type="SUPFAM" id="SSF51197">
    <property type="entry name" value="Clavaminate synthase-like"/>
    <property type="match status" value="1"/>
</dbReference>
<dbReference type="GO" id="GO:0000987">
    <property type="term" value="F:cis-regulatory region sequence-specific DNA binding"/>
    <property type="evidence" value="ECO:0007669"/>
    <property type="project" value="TreeGrafter"/>
</dbReference>
<feature type="compositionally biased region" description="Basic and acidic residues" evidence="1">
    <location>
        <begin position="530"/>
        <end position="554"/>
    </location>
</feature>
<dbReference type="AlphaFoldDB" id="A0A0L6USX6"/>
<feature type="region of interest" description="Disordered" evidence="1">
    <location>
        <begin position="590"/>
        <end position="624"/>
    </location>
</feature>
<dbReference type="InterPro" id="IPR036047">
    <property type="entry name" value="F-box-like_dom_sf"/>
</dbReference>
<dbReference type="Gene3D" id="1.20.1280.50">
    <property type="match status" value="1"/>
</dbReference>
<dbReference type="STRING" id="27349.A0A0L6USX6"/>
<dbReference type="PANTHER" id="PTHR12480:SF21">
    <property type="entry name" value="JMJC DOMAIN-CONTAINING PROTEIN 8"/>
    <property type="match status" value="1"/>
</dbReference>
<evidence type="ECO:0000256" key="1">
    <source>
        <dbReference type="SAM" id="MobiDB-lite"/>
    </source>
</evidence>
<dbReference type="SUPFAM" id="SSF81383">
    <property type="entry name" value="F-box domain"/>
    <property type="match status" value="1"/>
</dbReference>